<keyword evidence="6 8" id="KW-0472">Membrane</keyword>
<evidence type="ECO:0000256" key="7">
    <source>
        <dbReference type="SAM" id="MobiDB-lite"/>
    </source>
</evidence>
<evidence type="ECO:0000256" key="3">
    <source>
        <dbReference type="ARBA" id="ARBA00022475"/>
    </source>
</evidence>
<dbReference type="RefSeq" id="WP_340289870.1">
    <property type="nucleotide sequence ID" value="NZ_JBBJUP010000008.1"/>
</dbReference>
<dbReference type="InterPro" id="IPR032816">
    <property type="entry name" value="VTT_dom"/>
</dbReference>
<evidence type="ECO:0000313" key="10">
    <source>
        <dbReference type="EMBL" id="MEJ8279726.1"/>
    </source>
</evidence>
<protein>
    <submittedName>
        <fullName evidence="10">DedA family protein</fullName>
    </submittedName>
</protein>
<evidence type="ECO:0000256" key="8">
    <source>
        <dbReference type="SAM" id="Phobius"/>
    </source>
</evidence>
<evidence type="ECO:0000256" key="4">
    <source>
        <dbReference type="ARBA" id="ARBA00022692"/>
    </source>
</evidence>
<dbReference type="EMBL" id="JBBJUP010000008">
    <property type="protein sequence ID" value="MEJ8279726.1"/>
    <property type="molecule type" value="Genomic_DNA"/>
</dbReference>
<dbReference type="Pfam" id="PF09335">
    <property type="entry name" value="VTT_dom"/>
    <property type="match status" value="1"/>
</dbReference>
<dbReference type="InterPro" id="IPR032818">
    <property type="entry name" value="DedA-like"/>
</dbReference>
<reference evidence="10 11" key="1">
    <citation type="submission" date="2024-03" db="EMBL/GenBank/DDBJ databases">
        <title>Draft genome sequence of Pseudonocardia sp. DW16-2.</title>
        <authorList>
            <person name="Duangmal K."/>
        </authorList>
    </citation>
    <scope>NUCLEOTIDE SEQUENCE [LARGE SCALE GENOMIC DNA]</scope>
    <source>
        <strain evidence="10 11">DW16-2</strain>
    </source>
</reference>
<dbReference type="PANTHER" id="PTHR30353">
    <property type="entry name" value="INNER MEMBRANE PROTEIN DEDA-RELATED"/>
    <property type="match status" value="1"/>
</dbReference>
<evidence type="ECO:0000256" key="6">
    <source>
        <dbReference type="ARBA" id="ARBA00023136"/>
    </source>
</evidence>
<organism evidence="10 11">
    <name type="scientific">Pseudonocardia spirodelae</name>
    <dbReference type="NCBI Taxonomy" id="3133431"/>
    <lineage>
        <taxon>Bacteria</taxon>
        <taxon>Bacillati</taxon>
        <taxon>Actinomycetota</taxon>
        <taxon>Actinomycetes</taxon>
        <taxon>Pseudonocardiales</taxon>
        <taxon>Pseudonocardiaceae</taxon>
        <taxon>Pseudonocardia</taxon>
    </lineage>
</organism>
<feature type="transmembrane region" description="Helical" evidence="8">
    <location>
        <begin position="157"/>
        <end position="179"/>
    </location>
</feature>
<accession>A0ABU8T859</accession>
<feature type="domain" description="VTT" evidence="9">
    <location>
        <begin position="50"/>
        <end position="177"/>
    </location>
</feature>
<evidence type="ECO:0000256" key="1">
    <source>
        <dbReference type="ARBA" id="ARBA00004651"/>
    </source>
</evidence>
<keyword evidence="11" id="KW-1185">Reference proteome</keyword>
<evidence type="ECO:0000259" key="9">
    <source>
        <dbReference type="Pfam" id="PF09335"/>
    </source>
</evidence>
<feature type="region of interest" description="Disordered" evidence="7">
    <location>
        <begin position="255"/>
        <end position="339"/>
    </location>
</feature>
<keyword evidence="4 8" id="KW-0812">Transmembrane</keyword>
<evidence type="ECO:0000256" key="5">
    <source>
        <dbReference type="ARBA" id="ARBA00022989"/>
    </source>
</evidence>
<keyword evidence="3" id="KW-1003">Cell membrane</keyword>
<feature type="compositionally biased region" description="Low complexity" evidence="7">
    <location>
        <begin position="269"/>
        <end position="288"/>
    </location>
</feature>
<feature type="transmembrane region" description="Helical" evidence="8">
    <location>
        <begin position="191"/>
        <end position="209"/>
    </location>
</feature>
<gene>
    <name evidence="10" type="ORF">WJX68_12355</name>
</gene>
<feature type="compositionally biased region" description="Pro residues" evidence="7">
    <location>
        <begin position="301"/>
        <end position="314"/>
    </location>
</feature>
<keyword evidence="5 8" id="KW-1133">Transmembrane helix</keyword>
<feature type="transmembrane region" description="Helical" evidence="8">
    <location>
        <begin position="29"/>
        <end position="50"/>
    </location>
</feature>
<sequence length="339" mass="34785">MTVLAATQAIALGPDWLDPAVIIESLGPWALVGVAAIIFAECGLLLGFFLPGDSLLFTAGLFVAQGAIGIPLWLVCLVLVVSAFAGNAVGYGIGYRAGPAVFDKPKSKLFNPTHVEKTHEFFEKYGNRAIVLGRFVPIVRTFITVSAGVARMDPKRYLTYSLIGGVAWAAGVTVLGYFLGQFTFVREHIDLILIAIVLISVLPIVFEVLRARAVSKRGGPATAVDGVAGAAGGAAAATVTGRDGEDDPAAVTMRMPAVGTGPAPHGEQAPRPGAAPYGAPPQHGGPAPLDGAPQHGGLVPPNGPAPRPGGPAPGTPQGGGEPPYRHTTGRPSMPPRPGR</sequence>
<proteinExistence type="inferred from homology"/>
<comment type="caution">
    <text evidence="10">The sequence shown here is derived from an EMBL/GenBank/DDBJ whole genome shotgun (WGS) entry which is preliminary data.</text>
</comment>
<dbReference type="Proteomes" id="UP001364211">
    <property type="component" value="Unassembled WGS sequence"/>
</dbReference>
<comment type="subcellular location">
    <subcellularLocation>
        <location evidence="1">Cell membrane</location>
        <topology evidence="1">Multi-pass membrane protein</topology>
    </subcellularLocation>
</comment>
<evidence type="ECO:0000256" key="2">
    <source>
        <dbReference type="ARBA" id="ARBA00010792"/>
    </source>
</evidence>
<feature type="transmembrane region" description="Helical" evidence="8">
    <location>
        <begin position="62"/>
        <end position="85"/>
    </location>
</feature>
<comment type="similarity">
    <text evidence="2">Belongs to the DedA family.</text>
</comment>
<name>A0ABU8T859_9PSEU</name>
<dbReference type="PANTHER" id="PTHR30353:SF0">
    <property type="entry name" value="TRANSMEMBRANE PROTEIN"/>
    <property type="match status" value="1"/>
</dbReference>
<evidence type="ECO:0000313" key="11">
    <source>
        <dbReference type="Proteomes" id="UP001364211"/>
    </source>
</evidence>